<dbReference type="InterPro" id="IPR011009">
    <property type="entry name" value="Kinase-like_dom_sf"/>
</dbReference>
<evidence type="ECO:0000313" key="8">
    <source>
        <dbReference type="EMBL" id="CAJ0576760.1"/>
    </source>
</evidence>
<dbReference type="GO" id="GO:0006950">
    <property type="term" value="P:response to stress"/>
    <property type="evidence" value="ECO:0007669"/>
    <property type="project" value="UniProtKB-ARBA"/>
</dbReference>
<dbReference type="SMART" id="SM00220">
    <property type="entry name" value="S_TKc"/>
    <property type="match status" value="1"/>
</dbReference>
<evidence type="ECO:0000256" key="5">
    <source>
        <dbReference type="ARBA" id="ARBA00022777"/>
    </source>
</evidence>
<dbReference type="InterPro" id="IPR008271">
    <property type="entry name" value="Ser/Thr_kinase_AS"/>
</dbReference>
<dbReference type="SUPFAM" id="SSF56112">
    <property type="entry name" value="Protein kinase-like (PK-like)"/>
    <property type="match status" value="2"/>
</dbReference>
<keyword evidence="5" id="KW-0418">Kinase</keyword>
<dbReference type="Gene3D" id="1.10.510.10">
    <property type="entry name" value="Transferase(Phosphotransferase) domain 1"/>
    <property type="match status" value="2"/>
</dbReference>
<dbReference type="GO" id="GO:0005524">
    <property type="term" value="F:ATP binding"/>
    <property type="evidence" value="ECO:0007669"/>
    <property type="project" value="UniProtKB-KW"/>
</dbReference>
<dbReference type="AlphaFoldDB" id="A0AA36CYR7"/>
<dbReference type="PROSITE" id="PS00108">
    <property type="entry name" value="PROTEIN_KINASE_ST"/>
    <property type="match status" value="1"/>
</dbReference>
<feature type="non-terminal residue" evidence="8">
    <location>
        <position position="1"/>
    </location>
</feature>
<organism evidence="8 9">
    <name type="scientific">Mesorhabditis spiculigera</name>
    <dbReference type="NCBI Taxonomy" id="96644"/>
    <lineage>
        <taxon>Eukaryota</taxon>
        <taxon>Metazoa</taxon>
        <taxon>Ecdysozoa</taxon>
        <taxon>Nematoda</taxon>
        <taxon>Chromadorea</taxon>
        <taxon>Rhabditida</taxon>
        <taxon>Rhabditina</taxon>
        <taxon>Rhabditomorpha</taxon>
        <taxon>Rhabditoidea</taxon>
        <taxon>Rhabditidae</taxon>
        <taxon>Mesorhabditinae</taxon>
        <taxon>Mesorhabditis</taxon>
    </lineage>
</organism>
<feature type="domain" description="Protein kinase" evidence="7">
    <location>
        <begin position="174"/>
        <end position="484"/>
    </location>
</feature>
<comment type="similarity">
    <text evidence="1">Belongs to the protein kinase superfamily. CMGC Ser/Thr protein kinase family. CDC2/CDKX subfamily.</text>
</comment>
<dbReference type="EMBL" id="CATQJA010002645">
    <property type="protein sequence ID" value="CAJ0576760.1"/>
    <property type="molecule type" value="Genomic_DNA"/>
</dbReference>
<comment type="caution">
    <text evidence="8">The sequence shown here is derived from an EMBL/GenBank/DDBJ whole genome shotgun (WGS) entry which is preliminary data.</text>
</comment>
<name>A0AA36CYR7_9BILA</name>
<keyword evidence="9" id="KW-1185">Reference proteome</keyword>
<accession>A0AA36CYR7</accession>
<dbReference type="Pfam" id="PF00069">
    <property type="entry name" value="Pkinase"/>
    <property type="match status" value="1"/>
</dbReference>
<evidence type="ECO:0000256" key="2">
    <source>
        <dbReference type="ARBA" id="ARBA00022527"/>
    </source>
</evidence>
<dbReference type="PANTHER" id="PTHR24056">
    <property type="entry name" value="CELL DIVISION PROTEIN KINASE"/>
    <property type="match status" value="1"/>
</dbReference>
<protein>
    <recommendedName>
        <fullName evidence="7">Protein kinase domain-containing protein</fullName>
    </recommendedName>
</protein>
<evidence type="ECO:0000313" key="9">
    <source>
        <dbReference type="Proteomes" id="UP001177023"/>
    </source>
</evidence>
<evidence type="ECO:0000256" key="3">
    <source>
        <dbReference type="ARBA" id="ARBA00022679"/>
    </source>
</evidence>
<keyword evidence="3" id="KW-0808">Transferase</keyword>
<dbReference type="InterPro" id="IPR001245">
    <property type="entry name" value="Ser-Thr/Tyr_kinase_cat_dom"/>
</dbReference>
<evidence type="ECO:0000256" key="4">
    <source>
        <dbReference type="ARBA" id="ARBA00022741"/>
    </source>
</evidence>
<dbReference type="PROSITE" id="PS50011">
    <property type="entry name" value="PROTEIN_KINASE_DOM"/>
    <property type="match status" value="1"/>
</dbReference>
<evidence type="ECO:0000256" key="1">
    <source>
        <dbReference type="ARBA" id="ARBA00006485"/>
    </source>
</evidence>
<evidence type="ECO:0000259" key="7">
    <source>
        <dbReference type="PROSITE" id="PS50011"/>
    </source>
</evidence>
<sequence length="566" mass="63772">MVHGGKRGILDFTYDMDGKTYGVLKYAYLPRRLDMVIMDESIKYAEDAVFSAAFQLLAGLEHLHEAIKITHGNLNVTNIFVDTAGVMKIADFSLAQDLTKTPVKTVKELKAEIEWLVPQDVDWPKNTFETSLASAPGLSPPIPMQQARRALNTPKVHSSSGHSKTAVLPQAEAMEVAIPRGSGTAGTMDETAEKVVCRPPHFSLSLHEMPWYPQGFSFTPTQGFVRARKDRYVLWDIESKTVWKVYQLTDEKGKPLDENKRHFQREGFNNVRLLGSRHRNIRAIRQGGMDVYKKDGVDYGVLIFDYLPQCLGKVIWDSATAYNAADVTSAAFQLTEGIRHLHDVLGLTHRDIKPDNVLIDDDGALKITDFNIALWERSGSLHSATGTRRYMHPRQLFGGNFNDTDDLWSLGVLIWELVTRKKCFNGMSQEQLLEYRENKEFEVPPLEGEHWITQLIKRCCQETNQETAEWMKIWILEQKPMPTATFHTTPVQPAELRLPAGLEAVRIEDTPIYQIFCDNGTSMANQAESAAFSSSFDAVGNNFLASLDEYVPPAQRSTTTDKCVIS</sequence>
<evidence type="ECO:0000256" key="6">
    <source>
        <dbReference type="ARBA" id="ARBA00022840"/>
    </source>
</evidence>
<dbReference type="InterPro" id="IPR000719">
    <property type="entry name" value="Prot_kinase_dom"/>
</dbReference>
<dbReference type="InterPro" id="IPR050108">
    <property type="entry name" value="CDK"/>
</dbReference>
<dbReference type="GO" id="GO:0005634">
    <property type="term" value="C:nucleus"/>
    <property type="evidence" value="ECO:0007669"/>
    <property type="project" value="TreeGrafter"/>
</dbReference>
<dbReference type="Pfam" id="PF07714">
    <property type="entry name" value="PK_Tyr_Ser-Thr"/>
    <property type="match status" value="1"/>
</dbReference>
<reference evidence="8" key="1">
    <citation type="submission" date="2023-06" db="EMBL/GenBank/DDBJ databases">
        <authorList>
            <person name="Delattre M."/>
        </authorList>
    </citation>
    <scope>NUCLEOTIDE SEQUENCE</scope>
    <source>
        <strain evidence="8">AF72</strain>
    </source>
</reference>
<keyword evidence="2" id="KW-0723">Serine/threonine-protein kinase</keyword>
<dbReference type="GO" id="GO:0004674">
    <property type="term" value="F:protein serine/threonine kinase activity"/>
    <property type="evidence" value="ECO:0007669"/>
    <property type="project" value="UniProtKB-KW"/>
</dbReference>
<keyword evidence="4" id="KW-0547">Nucleotide-binding</keyword>
<proteinExistence type="inferred from homology"/>
<dbReference type="Proteomes" id="UP001177023">
    <property type="component" value="Unassembled WGS sequence"/>
</dbReference>
<gene>
    <name evidence="8" type="ORF">MSPICULIGERA_LOCUS15047</name>
</gene>
<keyword evidence="6" id="KW-0067">ATP-binding</keyword>